<organism evidence="2 3">
    <name type="scientific">Streptomyces indicus</name>
    <dbReference type="NCBI Taxonomy" id="417292"/>
    <lineage>
        <taxon>Bacteria</taxon>
        <taxon>Bacillati</taxon>
        <taxon>Actinomycetota</taxon>
        <taxon>Actinomycetes</taxon>
        <taxon>Kitasatosporales</taxon>
        <taxon>Streptomycetaceae</taxon>
        <taxon>Streptomyces</taxon>
    </lineage>
</organism>
<dbReference type="EMBL" id="FNFF01000015">
    <property type="protein sequence ID" value="SDK98221.1"/>
    <property type="molecule type" value="Genomic_DNA"/>
</dbReference>
<dbReference type="AlphaFoldDB" id="A0A1G9GCD5"/>
<dbReference type="STRING" id="417292.SAMN05421806_115121"/>
<reference evidence="2 3" key="1">
    <citation type="submission" date="2016-10" db="EMBL/GenBank/DDBJ databases">
        <authorList>
            <person name="de Groot N.N."/>
        </authorList>
    </citation>
    <scope>NUCLEOTIDE SEQUENCE [LARGE SCALE GENOMIC DNA]</scope>
    <source>
        <strain evidence="2 3">CGMCC 4.5727</strain>
    </source>
</reference>
<evidence type="ECO:0000313" key="2">
    <source>
        <dbReference type="EMBL" id="SDK98221.1"/>
    </source>
</evidence>
<proteinExistence type="predicted"/>
<evidence type="ECO:0000313" key="3">
    <source>
        <dbReference type="Proteomes" id="UP000199155"/>
    </source>
</evidence>
<dbReference type="Proteomes" id="UP000199155">
    <property type="component" value="Unassembled WGS sequence"/>
</dbReference>
<dbReference type="RefSeq" id="WP_176953926.1">
    <property type="nucleotide sequence ID" value="NZ_FNFF01000015.1"/>
</dbReference>
<feature type="region of interest" description="Disordered" evidence="1">
    <location>
        <begin position="1"/>
        <end position="21"/>
    </location>
</feature>
<keyword evidence="3" id="KW-1185">Reference proteome</keyword>
<sequence>MATSKRPAAKKKCGPCRGTGEISRPVQVGRKRRTVGHQTGMCLKCFGTGQAATT</sequence>
<gene>
    <name evidence="2" type="ORF">SAMN05421806_115121</name>
</gene>
<protein>
    <submittedName>
        <fullName evidence="2">Uncharacterized protein</fullName>
    </submittedName>
</protein>
<evidence type="ECO:0000256" key="1">
    <source>
        <dbReference type="SAM" id="MobiDB-lite"/>
    </source>
</evidence>
<name>A0A1G9GCD5_9ACTN</name>
<accession>A0A1G9GCD5</accession>